<keyword evidence="7" id="KW-1185">Reference proteome</keyword>
<feature type="DNA-binding region" description="H-T-H motif" evidence="4">
    <location>
        <begin position="31"/>
        <end position="50"/>
    </location>
</feature>
<accession>A0A7I7QUS8</accession>
<dbReference type="SUPFAM" id="SSF46689">
    <property type="entry name" value="Homeodomain-like"/>
    <property type="match status" value="1"/>
</dbReference>
<dbReference type="AlphaFoldDB" id="A0A7I7QUS8"/>
<dbReference type="GO" id="GO:0003700">
    <property type="term" value="F:DNA-binding transcription factor activity"/>
    <property type="evidence" value="ECO:0007669"/>
    <property type="project" value="TreeGrafter"/>
</dbReference>
<dbReference type="InterPro" id="IPR004111">
    <property type="entry name" value="Repressor_TetR_C"/>
</dbReference>
<evidence type="ECO:0000313" key="7">
    <source>
        <dbReference type="Proteomes" id="UP000467193"/>
    </source>
</evidence>
<dbReference type="PANTHER" id="PTHR30055">
    <property type="entry name" value="HTH-TYPE TRANSCRIPTIONAL REGULATOR RUTR"/>
    <property type="match status" value="1"/>
</dbReference>
<dbReference type="Gene3D" id="1.10.357.10">
    <property type="entry name" value="Tetracycline Repressor, domain 2"/>
    <property type="match status" value="1"/>
</dbReference>
<dbReference type="InterPro" id="IPR050109">
    <property type="entry name" value="HTH-type_TetR-like_transc_reg"/>
</dbReference>
<organism evidence="6 7">
    <name type="scientific">Mycolicibacterium sediminis</name>
    <dbReference type="NCBI Taxonomy" id="1286180"/>
    <lineage>
        <taxon>Bacteria</taxon>
        <taxon>Bacillati</taxon>
        <taxon>Actinomycetota</taxon>
        <taxon>Actinomycetes</taxon>
        <taxon>Mycobacteriales</taxon>
        <taxon>Mycobacteriaceae</taxon>
        <taxon>Mycolicibacterium</taxon>
    </lineage>
</organism>
<dbReference type="KEGG" id="msei:MSEDJ_41280"/>
<dbReference type="PANTHER" id="PTHR30055:SF151">
    <property type="entry name" value="TRANSCRIPTIONAL REGULATORY PROTEIN"/>
    <property type="match status" value="1"/>
</dbReference>
<evidence type="ECO:0000256" key="3">
    <source>
        <dbReference type="ARBA" id="ARBA00023163"/>
    </source>
</evidence>
<keyword evidence="3" id="KW-0804">Transcription</keyword>
<dbReference type="RefSeq" id="WP_163799227.1">
    <property type="nucleotide sequence ID" value="NZ_AP022588.1"/>
</dbReference>
<dbReference type="InterPro" id="IPR009057">
    <property type="entry name" value="Homeodomain-like_sf"/>
</dbReference>
<dbReference type="InterPro" id="IPR001647">
    <property type="entry name" value="HTH_TetR"/>
</dbReference>
<name>A0A7I7QUS8_9MYCO</name>
<dbReference type="PROSITE" id="PS50977">
    <property type="entry name" value="HTH_TETR_2"/>
    <property type="match status" value="1"/>
</dbReference>
<dbReference type="Proteomes" id="UP000467193">
    <property type="component" value="Chromosome"/>
</dbReference>
<evidence type="ECO:0000256" key="4">
    <source>
        <dbReference type="PROSITE-ProRule" id="PRU00335"/>
    </source>
</evidence>
<evidence type="ECO:0000256" key="2">
    <source>
        <dbReference type="ARBA" id="ARBA00023125"/>
    </source>
</evidence>
<dbReference type="EMBL" id="AP022588">
    <property type="protein sequence ID" value="BBY30032.1"/>
    <property type="molecule type" value="Genomic_DNA"/>
</dbReference>
<dbReference type="GO" id="GO:0000976">
    <property type="term" value="F:transcription cis-regulatory region binding"/>
    <property type="evidence" value="ECO:0007669"/>
    <property type="project" value="TreeGrafter"/>
</dbReference>
<feature type="domain" description="HTH tetR-type" evidence="5">
    <location>
        <begin position="8"/>
        <end position="68"/>
    </location>
</feature>
<evidence type="ECO:0000259" key="5">
    <source>
        <dbReference type="PROSITE" id="PS50977"/>
    </source>
</evidence>
<dbReference type="Pfam" id="PF02909">
    <property type="entry name" value="TetR_C_1"/>
    <property type="match status" value="1"/>
</dbReference>
<keyword evidence="2 4" id="KW-0238">DNA-binding</keyword>
<protein>
    <submittedName>
        <fullName evidence="6">TetR family transcriptional regulator</fullName>
    </submittedName>
</protein>
<reference evidence="6 7" key="1">
    <citation type="journal article" date="2019" name="Emerg. Microbes Infect.">
        <title>Comprehensive subspecies identification of 175 nontuberculous mycobacteria species based on 7547 genomic profiles.</title>
        <authorList>
            <person name="Matsumoto Y."/>
            <person name="Kinjo T."/>
            <person name="Motooka D."/>
            <person name="Nabeya D."/>
            <person name="Jung N."/>
            <person name="Uechi K."/>
            <person name="Horii T."/>
            <person name="Iida T."/>
            <person name="Fujita J."/>
            <person name="Nakamura S."/>
        </authorList>
    </citation>
    <scope>NUCLEOTIDE SEQUENCE [LARGE SCALE GENOMIC DNA]</scope>
    <source>
        <strain evidence="6 7">JCM 17899</strain>
    </source>
</reference>
<evidence type="ECO:0000256" key="1">
    <source>
        <dbReference type="ARBA" id="ARBA00023015"/>
    </source>
</evidence>
<dbReference type="GO" id="GO:0045892">
    <property type="term" value="P:negative regulation of DNA-templated transcription"/>
    <property type="evidence" value="ECO:0007669"/>
    <property type="project" value="InterPro"/>
</dbReference>
<sequence>MARPRTATLTRDKVVDAAIELIGAHGLEAFSLPKLASTLGVRAPSLYHYFTDKDDLLASVARVVATPTVDPDAPTGDWMDVLVGQAVALRSRIVAHPHCAPLLVRFMPRDDMFGEYEQTCQFLSAAGVPAHLHVSIVDGLTALTIGAAFLRENAADYADSGPGPSPDAASHPALRDALDAVEGQSADELFAGFLRCYLAGVLLGA</sequence>
<dbReference type="Pfam" id="PF00440">
    <property type="entry name" value="TetR_N"/>
    <property type="match status" value="1"/>
</dbReference>
<gene>
    <name evidence="6" type="ORF">MSEDJ_41280</name>
</gene>
<proteinExistence type="predicted"/>
<dbReference type="PRINTS" id="PR00455">
    <property type="entry name" value="HTHTETR"/>
</dbReference>
<dbReference type="InterPro" id="IPR036271">
    <property type="entry name" value="Tet_transcr_reg_TetR-rel_C_sf"/>
</dbReference>
<keyword evidence="1" id="KW-0805">Transcription regulation</keyword>
<dbReference type="SUPFAM" id="SSF48498">
    <property type="entry name" value="Tetracyclin repressor-like, C-terminal domain"/>
    <property type="match status" value="1"/>
</dbReference>
<evidence type="ECO:0000313" key="6">
    <source>
        <dbReference type="EMBL" id="BBY30032.1"/>
    </source>
</evidence>